<keyword evidence="3" id="KW-1185">Reference proteome</keyword>
<proteinExistence type="predicted"/>
<organism evidence="2 3">
    <name type="scientific">Fragilariopsis cylindrus CCMP1102</name>
    <dbReference type="NCBI Taxonomy" id="635003"/>
    <lineage>
        <taxon>Eukaryota</taxon>
        <taxon>Sar</taxon>
        <taxon>Stramenopiles</taxon>
        <taxon>Ochrophyta</taxon>
        <taxon>Bacillariophyta</taxon>
        <taxon>Bacillariophyceae</taxon>
        <taxon>Bacillariophycidae</taxon>
        <taxon>Bacillariales</taxon>
        <taxon>Bacillariaceae</taxon>
        <taxon>Fragilariopsis</taxon>
    </lineage>
</organism>
<evidence type="ECO:0000259" key="1">
    <source>
        <dbReference type="PROSITE" id="PS51186"/>
    </source>
</evidence>
<evidence type="ECO:0000313" key="3">
    <source>
        <dbReference type="Proteomes" id="UP000095751"/>
    </source>
</evidence>
<evidence type="ECO:0000313" key="2">
    <source>
        <dbReference type="EMBL" id="OEU09774.1"/>
    </source>
</evidence>
<dbReference type="GO" id="GO:0016747">
    <property type="term" value="F:acyltransferase activity, transferring groups other than amino-acyl groups"/>
    <property type="evidence" value="ECO:0007669"/>
    <property type="project" value="InterPro"/>
</dbReference>
<accession>A0A1E7EVD3</accession>
<sequence length="211" mass="23969">MAALVFRRAGITRWRFSTTSPPFPRSRGTVRLLSHTVTLPATTERLRFDWWEDVDPAFAHSLWSDGNVMQFIGGPQDEAQVTARLVNQRKTRSEYGVQYWPIFLREGNDFVGCCGLKPRTDTPQLTYELGFHLVQDHWGRRFATEAATSVIAYAFGPLGADALFAGHRPTNESSRKAILRLGFVFDYEELYVPTGLIHPRYKLAAQIRSCS</sequence>
<protein>
    <submittedName>
        <fullName evidence="2">Acyl-CoA N-acyltransferase</fullName>
    </submittedName>
</protein>
<dbReference type="Gene3D" id="3.40.630.30">
    <property type="match status" value="1"/>
</dbReference>
<dbReference type="OrthoDB" id="630895at2759"/>
<dbReference type="Proteomes" id="UP000095751">
    <property type="component" value="Unassembled WGS sequence"/>
</dbReference>
<feature type="domain" description="N-acetyltransferase" evidence="1">
    <location>
        <begin position="37"/>
        <end position="206"/>
    </location>
</feature>
<dbReference type="EMBL" id="KV784374">
    <property type="protein sequence ID" value="OEU09774.1"/>
    <property type="molecule type" value="Genomic_DNA"/>
</dbReference>
<name>A0A1E7EVD3_9STRA</name>
<dbReference type="Pfam" id="PF13302">
    <property type="entry name" value="Acetyltransf_3"/>
    <property type="match status" value="1"/>
</dbReference>
<dbReference type="InterPro" id="IPR000182">
    <property type="entry name" value="GNAT_dom"/>
</dbReference>
<dbReference type="InterPro" id="IPR016181">
    <property type="entry name" value="Acyl_CoA_acyltransferase"/>
</dbReference>
<reference evidence="2 3" key="1">
    <citation type="submission" date="2016-09" db="EMBL/GenBank/DDBJ databases">
        <title>Extensive genetic diversity and differential bi-allelic expression allows diatom success in the polar Southern Ocean.</title>
        <authorList>
            <consortium name="DOE Joint Genome Institute"/>
            <person name="Mock T."/>
            <person name="Otillar R.P."/>
            <person name="Strauss J."/>
            <person name="Dupont C."/>
            <person name="Frickenhaus S."/>
            <person name="Maumus F."/>
            <person name="Mcmullan M."/>
            <person name="Sanges R."/>
            <person name="Schmutz J."/>
            <person name="Toseland A."/>
            <person name="Valas R."/>
            <person name="Veluchamy A."/>
            <person name="Ward B.J."/>
            <person name="Allen A."/>
            <person name="Barry K."/>
            <person name="Falciatore A."/>
            <person name="Ferrante M."/>
            <person name="Fortunato A.E."/>
            <person name="Gloeckner G."/>
            <person name="Gruber A."/>
            <person name="Hipkin R."/>
            <person name="Janech M."/>
            <person name="Kroth P."/>
            <person name="Leese F."/>
            <person name="Lindquist E."/>
            <person name="Lyon B.R."/>
            <person name="Martin J."/>
            <person name="Mayer C."/>
            <person name="Parker M."/>
            <person name="Quesneville H."/>
            <person name="Raymond J."/>
            <person name="Uhlig C."/>
            <person name="Valentin K.U."/>
            <person name="Worden A.Z."/>
            <person name="Armbrust E.V."/>
            <person name="Bowler C."/>
            <person name="Green B."/>
            <person name="Moulton V."/>
            <person name="Van Oosterhout C."/>
            <person name="Grigoriev I."/>
        </authorList>
    </citation>
    <scope>NUCLEOTIDE SEQUENCE [LARGE SCALE GENOMIC DNA]</scope>
    <source>
        <strain evidence="2 3">CCMP1102</strain>
    </source>
</reference>
<dbReference type="SUPFAM" id="SSF55729">
    <property type="entry name" value="Acyl-CoA N-acyltransferases (Nat)"/>
    <property type="match status" value="1"/>
</dbReference>
<dbReference type="InterPro" id="IPR051531">
    <property type="entry name" value="N-acetyltransferase"/>
</dbReference>
<keyword evidence="2" id="KW-0808">Transferase</keyword>
<dbReference type="PANTHER" id="PTHR43792:SF1">
    <property type="entry name" value="N-ACETYLTRANSFERASE DOMAIN-CONTAINING PROTEIN"/>
    <property type="match status" value="1"/>
</dbReference>
<dbReference type="PROSITE" id="PS51186">
    <property type="entry name" value="GNAT"/>
    <property type="match status" value="1"/>
</dbReference>
<dbReference type="InParanoid" id="A0A1E7EVD3"/>
<keyword evidence="2" id="KW-0012">Acyltransferase</keyword>
<gene>
    <name evidence="2" type="ORF">FRACYDRAFT_248032</name>
</gene>
<dbReference type="KEGG" id="fcy:FRACYDRAFT_248032"/>
<dbReference type="PANTHER" id="PTHR43792">
    <property type="entry name" value="GNAT FAMILY, PUTATIVE (AFU_ORTHOLOGUE AFUA_3G00765)-RELATED-RELATED"/>
    <property type="match status" value="1"/>
</dbReference>
<dbReference type="AlphaFoldDB" id="A0A1E7EVD3"/>